<feature type="compositionally biased region" description="Polar residues" evidence="1">
    <location>
        <begin position="29"/>
        <end position="45"/>
    </location>
</feature>
<accession>A0A4Y2IFE1</accession>
<dbReference type="Proteomes" id="UP000499080">
    <property type="component" value="Unassembled WGS sequence"/>
</dbReference>
<feature type="compositionally biased region" description="Basic and acidic residues" evidence="1">
    <location>
        <begin position="1"/>
        <end position="11"/>
    </location>
</feature>
<organism evidence="2 3">
    <name type="scientific">Araneus ventricosus</name>
    <name type="common">Orbweaver spider</name>
    <name type="synonym">Epeira ventricosa</name>
    <dbReference type="NCBI Taxonomy" id="182803"/>
    <lineage>
        <taxon>Eukaryota</taxon>
        <taxon>Metazoa</taxon>
        <taxon>Ecdysozoa</taxon>
        <taxon>Arthropoda</taxon>
        <taxon>Chelicerata</taxon>
        <taxon>Arachnida</taxon>
        <taxon>Araneae</taxon>
        <taxon>Araneomorphae</taxon>
        <taxon>Entelegynae</taxon>
        <taxon>Araneoidea</taxon>
        <taxon>Araneidae</taxon>
        <taxon>Araneus</taxon>
    </lineage>
</organism>
<reference evidence="2 3" key="1">
    <citation type="journal article" date="2019" name="Sci. Rep.">
        <title>Orb-weaving spider Araneus ventricosus genome elucidates the spidroin gene catalogue.</title>
        <authorList>
            <person name="Kono N."/>
            <person name="Nakamura H."/>
            <person name="Ohtoshi R."/>
            <person name="Moran D.A.P."/>
            <person name="Shinohara A."/>
            <person name="Yoshida Y."/>
            <person name="Fujiwara M."/>
            <person name="Mori M."/>
            <person name="Tomita M."/>
            <person name="Arakawa K."/>
        </authorList>
    </citation>
    <scope>NUCLEOTIDE SEQUENCE [LARGE SCALE GENOMIC DNA]</scope>
</reference>
<feature type="compositionally biased region" description="Basic and acidic residues" evidence="1">
    <location>
        <begin position="19"/>
        <end position="28"/>
    </location>
</feature>
<evidence type="ECO:0000313" key="2">
    <source>
        <dbReference type="EMBL" id="GBM75736.1"/>
    </source>
</evidence>
<gene>
    <name evidence="2" type="ORF">AVEN_62811_1</name>
</gene>
<protein>
    <submittedName>
        <fullName evidence="2">Uncharacterized protein</fullName>
    </submittedName>
</protein>
<sequence length="144" mass="16739">MEINKDLEKPTKSYADSETEMRITEDKGIQTTAGLNSETKDTQTISYSSISSPDSLRQRLQMHSHSFWIHHIEKYNKIREQIKFQPTLSTIREVEEKTYAEQFSNKAKITTVSDKDMFANNTNSKYSMSPICNLDIQFMVNFII</sequence>
<keyword evidence="3" id="KW-1185">Reference proteome</keyword>
<feature type="region of interest" description="Disordered" evidence="1">
    <location>
        <begin position="1"/>
        <end position="46"/>
    </location>
</feature>
<dbReference type="EMBL" id="BGPR01002575">
    <property type="protein sequence ID" value="GBM75736.1"/>
    <property type="molecule type" value="Genomic_DNA"/>
</dbReference>
<name>A0A4Y2IFE1_ARAVE</name>
<comment type="caution">
    <text evidence="2">The sequence shown here is derived from an EMBL/GenBank/DDBJ whole genome shotgun (WGS) entry which is preliminary data.</text>
</comment>
<dbReference type="AlphaFoldDB" id="A0A4Y2IFE1"/>
<evidence type="ECO:0000313" key="3">
    <source>
        <dbReference type="Proteomes" id="UP000499080"/>
    </source>
</evidence>
<evidence type="ECO:0000256" key="1">
    <source>
        <dbReference type="SAM" id="MobiDB-lite"/>
    </source>
</evidence>
<proteinExistence type="predicted"/>